<sequence length="159" mass="17989">MGVRYPSWLSLLKYLVHLICHCSSSSTLTTSFAPVSKLKSLRISLMEGNDGLLLQTIKHLTALEELVLFNYNGDGMELEWQCLRKLQNLKLYDHPKLAFLPLGLQQATSLQNLKISNCLSLKTLPKWICNIISLQSLEIWDCPNLTSLLGVTYLKILTI</sequence>
<dbReference type="SUPFAM" id="SSF52047">
    <property type="entry name" value="RNI-like"/>
    <property type="match status" value="1"/>
</dbReference>
<evidence type="ECO:0008006" key="5">
    <source>
        <dbReference type="Google" id="ProtNLM"/>
    </source>
</evidence>
<dbReference type="GO" id="GO:0006952">
    <property type="term" value="P:defense response"/>
    <property type="evidence" value="ECO:0007669"/>
    <property type="project" value="UniProtKB-KW"/>
</dbReference>
<evidence type="ECO:0000256" key="2">
    <source>
        <dbReference type="SAM" id="SignalP"/>
    </source>
</evidence>
<name>A0AAW0LNQ5_QUESU</name>
<feature type="signal peptide" evidence="2">
    <location>
        <begin position="1"/>
        <end position="24"/>
    </location>
</feature>
<evidence type="ECO:0000313" key="3">
    <source>
        <dbReference type="EMBL" id="KAK7853190.1"/>
    </source>
</evidence>
<proteinExistence type="predicted"/>
<keyword evidence="1" id="KW-0611">Plant defense</keyword>
<gene>
    <name evidence="3" type="ORF">CFP56_036889</name>
</gene>
<comment type="caution">
    <text evidence="3">The sequence shown here is derived from an EMBL/GenBank/DDBJ whole genome shotgun (WGS) entry which is preliminary data.</text>
</comment>
<keyword evidence="2" id="KW-0732">Signal</keyword>
<dbReference type="PANTHER" id="PTHR36766:SF70">
    <property type="entry name" value="DISEASE RESISTANCE PROTEIN RGA4"/>
    <property type="match status" value="1"/>
</dbReference>
<accession>A0AAW0LNQ5</accession>
<dbReference type="AlphaFoldDB" id="A0AAW0LNQ5"/>
<dbReference type="Proteomes" id="UP000237347">
    <property type="component" value="Unassembled WGS sequence"/>
</dbReference>
<dbReference type="EMBL" id="PKMF04000068">
    <property type="protein sequence ID" value="KAK7853190.1"/>
    <property type="molecule type" value="Genomic_DNA"/>
</dbReference>
<feature type="chain" id="PRO_5043990475" description="CC-NBS-LRR protein" evidence="2">
    <location>
        <begin position="25"/>
        <end position="159"/>
    </location>
</feature>
<evidence type="ECO:0000256" key="1">
    <source>
        <dbReference type="ARBA" id="ARBA00022821"/>
    </source>
</evidence>
<reference evidence="3 4" key="1">
    <citation type="journal article" date="2018" name="Sci. Data">
        <title>The draft genome sequence of cork oak.</title>
        <authorList>
            <person name="Ramos A.M."/>
            <person name="Usie A."/>
            <person name="Barbosa P."/>
            <person name="Barros P.M."/>
            <person name="Capote T."/>
            <person name="Chaves I."/>
            <person name="Simoes F."/>
            <person name="Abreu I."/>
            <person name="Carrasquinho I."/>
            <person name="Faro C."/>
            <person name="Guimaraes J.B."/>
            <person name="Mendonca D."/>
            <person name="Nobrega F."/>
            <person name="Rodrigues L."/>
            <person name="Saibo N.J.M."/>
            <person name="Varela M.C."/>
            <person name="Egas C."/>
            <person name="Matos J."/>
            <person name="Miguel C.M."/>
            <person name="Oliveira M.M."/>
            <person name="Ricardo C.P."/>
            <person name="Goncalves S."/>
        </authorList>
    </citation>
    <scope>NUCLEOTIDE SEQUENCE [LARGE SCALE GENOMIC DNA]</scope>
    <source>
        <strain evidence="4">cv. HL8</strain>
    </source>
</reference>
<dbReference type="Gene3D" id="3.80.10.10">
    <property type="entry name" value="Ribonuclease Inhibitor"/>
    <property type="match status" value="1"/>
</dbReference>
<protein>
    <recommendedName>
        <fullName evidence="5">CC-NBS-LRR protein</fullName>
    </recommendedName>
</protein>
<dbReference type="InterPro" id="IPR032675">
    <property type="entry name" value="LRR_dom_sf"/>
</dbReference>
<keyword evidence="4" id="KW-1185">Reference proteome</keyword>
<organism evidence="3 4">
    <name type="scientific">Quercus suber</name>
    <name type="common">Cork oak</name>
    <dbReference type="NCBI Taxonomy" id="58331"/>
    <lineage>
        <taxon>Eukaryota</taxon>
        <taxon>Viridiplantae</taxon>
        <taxon>Streptophyta</taxon>
        <taxon>Embryophyta</taxon>
        <taxon>Tracheophyta</taxon>
        <taxon>Spermatophyta</taxon>
        <taxon>Magnoliopsida</taxon>
        <taxon>eudicotyledons</taxon>
        <taxon>Gunneridae</taxon>
        <taxon>Pentapetalae</taxon>
        <taxon>rosids</taxon>
        <taxon>fabids</taxon>
        <taxon>Fagales</taxon>
        <taxon>Fagaceae</taxon>
        <taxon>Quercus</taxon>
    </lineage>
</organism>
<evidence type="ECO:0000313" key="4">
    <source>
        <dbReference type="Proteomes" id="UP000237347"/>
    </source>
</evidence>
<dbReference type="PANTHER" id="PTHR36766">
    <property type="entry name" value="PLANT BROAD-SPECTRUM MILDEW RESISTANCE PROTEIN RPW8"/>
    <property type="match status" value="1"/>
</dbReference>